<dbReference type="RefSeq" id="WP_095623482.1">
    <property type="nucleotide sequence ID" value="NZ_NSKB01000016.1"/>
</dbReference>
<evidence type="ECO:0000313" key="3">
    <source>
        <dbReference type="Proteomes" id="UP000217771"/>
    </source>
</evidence>
<keyword evidence="3" id="KW-1185">Reference proteome</keyword>
<dbReference type="AlphaFoldDB" id="A0A2A2ENW5"/>
<sequence length="230" mass="26589">MQTAFFIDGYNVFYGLLAGTPYKWLDLPALLGAVVHENDPLSQVAEIHYFTSPVQPSLATRGRQSKQAQDTYVRALKARGVAVHWGRHRLDHRKAPRFVSRDVPASREDQVDIWNLEEKETDVRIGIAMYRMAAKHCWRGECDDQVQQVVLVSGDTDMTPALEAIREDFPHLRVGIIVPHRNDRERKPPGSLQKHADWMRRYILPEELEAHQLPVRVHTRKKPADKPDYW</sequence>
<proteinExistence type="predicted"/>
<name>A0A2A2ENW5_9GAMM</name>
<accession>A0A2A2ENW5</accession>
<dbReference type="Proteomes" id="UP000217771">
    <property type="component" value="Unassembled WGS sequence"/>
</dbReference>
<dbReference type="GO" id="GO:0004540">
    <property type="term" value="F:RNA nuclease activity"/>
    <property type="evidence" value="ECO:0007669"/>
    <property type="project" value="InterPro"/>
</dbReference>
<organism evidence="2 3">
    <name type="scientific">Halomonas salipaludis</name>
    <dbReference type="NCBI Taxonomy" id="2032625"/>
    <lineage>
        <taxon>Bacteria</taxon>
        <taxon>Pseudomonadati</taxon>
        <taxon>Pseudomonadota</taxon>
        <taxon>Gammaproteobacteria</taxon>
        <taxon>Oceanospirillales</taxon>
        <taxon>Halomonadaceae</taxon>
        <taxon>Halomonas</taxon>
    </lineage>
</organism>
<protein>
    <submittedName>
        <fullName evidence="2">NYN domain-containing protein</fullName>
    </submittedName>
</protein>
<feature type="domain" description="NYN" evidence="1">
    <location>
        <begin position="3"/>
        <end position="196"/>
    </location>
</feature>
<dbReference type="OrthoDB" id="9809421at2"/>
<evidence type="ECO:0000259" key="1">
    <source>
        <dbReference type="Pfam" id="PF01936"/>
    </source>
</evidence>
<reference evidence="2 3" key="1">
    <citation type="submission" date="2017-08" db="EMBL/GenBank/DDBJ databases">
        <title>Halomonas alkalisoli sp. nov., isolated from saline alkaline soil.</title>
        <authorList>
            <person name="Wang D."/>
            <person name="Zhang G."/>
        </authorList>
    </citation>
    <scope>NUCLEOTIDE SEQUENCE [LARGE SCALE GENOMIC DNA]</scope>
    <source>
        <strain evidence="2 3">WRN001</strain>
    </source>
</reference>
<dbReference type="CDD" id="cd18722">
    <property type="entry name" value="PIN_NicB-like"/>
    <property type="match status" value="1"/>
</dbReference>
<gene>
    <name evidence="2" type="ORF">CK498_24550</name>
</gene>
<dbReference type="Pfam" id="PF01936">
    <property type="entry name" value="NYN"/>
    <property type="match status" value="1"/>
</dbReference>
<dbReference type="InterPro" id="IPR021139">
    <property type="entry name" value="NYN"/>
</dbReference>
<comment type="caution">
    <text evidence="2">The sequence shown here is derived from an EMBL/GenBank/DDBJ whole genome shotgun (WGS) entry which is preliminary data.</text>
</comment>
<dbReference type="EMBL" id="NSKB01000016">
    <property type="protein sequence ID" value="PAU74075.1"/>
    <property type="molecule type" value="Genomic_DNA"/>
</dbReference>
<evidence type="ECO:0000313" key="2">
    <source>
        <dbReference type="EMBL" id="PAU74075.1"/>
    </source>
</evidence>
<dbReference type="Gene3D" id="3.40.50.1010">
    <property type="entry name" value="5'-nuclease"/>
    <property type="match status" value="1"/>
</dbReference>